<reference evidence="2 3" key="1">
    <citation type="submission" date="2013-08" db="EMBL/GenBank/DDBJ databases">
        <title>Gluconobacter thailandicus NBRC 3257 whole genome sequence.</title>
        <authorList>
            <person name="Matsutani M."/>
            <person name="Yakushi T."/>
            <person name="Matsushita K."/>
        </authorList>
    </citation>
    <scope>NUCLEOTIDE SEQUENCE [LARGE SCALE GENOMIC DNA]</scope>
    <source>
        <strain evidence="2 3">NBRC 3257</strain>
    </source>
</reference>
<keyword evidence="3" id="KW-1185">Reference proteome</keyword>
<dbReference type="Proteomes" id="UP000018209">
    <property type="component" value="Unassembled WGS sequence"/>
</dbReference>
<feature type="region of interest" description="Disordered" evidence="1">
    <location>
        <begin position="1"/>
        <end position="23"/>
    </location>
</feature>
<evidence type="ECO:0000313" key="3">
    <source>
        <dbReference type="Proteomes" id="UP000018209"/>
    </source>
</evidence>
<protein>
    <submittedName>
        <fullName evidence="2">Uncharacterized protein</fullName>
    </submittedName>
</protein>
<evidence type="ECO:0000256" key="1">
    <source>
        <dbReference type="SAM" id="MobiDB-lite"/>
    </source>
</evidence>
<accession>A0ABQ0J155</accession>
<dbReference type="EMBL" id="BASM01000030">
    <property type="protein sequence ID" value="GAD27528.1"/>
    <property type="molecule type" value="Genomic_DNA"/>
</dbReference>
<proteinExistence type="predicted"/>
<feature type="compositionally biased region" description="Acidic residues" evidence="1">
    <location>
        <begin position="1"/>
        <end position="10"/>
    </location>
</feature>
<sequence>MDEDHEDEENFLTSQGNSAEAFEVGDKERDLMTLLVEAPVDQGHGGHCWDWPWLCASCPEAISYERA</sequence>
<comment type="caution">
    <text evidence="2">The sequence shown here is derived from an EMBL/GenBank/DDBJ whole genome shotgun (WGS) entry which is preliminary data.</text>
</comment>
<organism evidence="2 3">
    <name type="scientific">Gluconobacter thailandicus NBRC 3257</name>
    <dbReference type="NCBI Taxonomy" id="1381097"/>
    <lineage>
        <taxon>Bacteria</taxon>
        <taxon>Pseudomonadati</taxon>
        <taxon>Pseudomonadota</taxon>
        <taxon>Alphaproteobacteria</taxon>
        <taxon>Acetobacterales</taxon>
        <taxon>Acetobacteraceae</taxon>
        <taxon>Gluconobacter</taxon>
    </lineage>
</organism>
<name>A0ABQ0J155_GLUTH</name>
<gene>
    <name evidence="2" type="ORF">NBRC3257_2527</name>
</gene>
<evidence type="ECO:0000313" key="2">
    <source>
        <dbReference type="EMBL" id="GAD27528.1"/>
    </source>
</evidence>